<dbReference type="PIRSF" id="PIRSF000521">
    <property type="entry name" value="Transaminase_4ab_Lys_Orn"/>
    <property type="match status" value="1"/>
</dbReference>
<keyword evidence="8" id="KW-1185">Reference proteome</keyword>
<keyword evidence="2" id="KW-0028">Amino-acid biosynthesis</keyword>
<dbReference type="SUPFAM" id="SSF53383">
    <property type="entry name" value="PLP-dependent transferases"/>
    <property type="match status" value="1"/>
</dbReference>
<dbReference type="InterPro" id="IPR050103">
    <property type="entry name" value="Class-III_PLP-dep_AT"/>
</dbReference>
<dbReference type="RefSeq" id="WP_204088395.1">
    <property type="nucleotide sequence ID" value="NZ_CP137757.1"/>
</dbReference>
<dbReference type="KEGG" id="cpsk:Q0N40_04505"/>
<dbReference type="GO" id="GO:0030170">
    <property type="term" value="F:pyridoxal phosphate binding"/>
    <property type="evidence" value="ECO:0007669"/>
    <property type="project" value="InterPro"/>
</dbReference>
<reference evidence="7 8" key="1">
    <citation type="submission" date="2023-10" db="EMBL/GenBank/DDBJ databases">
        <title>complete genome sequence of Corynebacterium pseudokroppenstedtii P15-C1.</title>
        <authorList>
            <person name="Bruggemann H."/>
            <person name="Poehlein A."/>
        </authorList>
    </citation>
    <scope>NUCLEOTIDE SEQUENCE [LARGE SCALE GENOMIC DNA]</scope>
    <source>
        <strain evidence="7 8">P15_C1</strain>
    </source>
</reference>
<dbReference type="GO" id="GO:0003992">
    <property type="term" value="F:N2-acetyl-L-ornithine:2-oxoglutarate 5-aminotransferase activity"/>
    <property type="evidence" value="ECO:0007669"/>
    <property type="project" value="UniProtKB-EC"/>
</dbReference>
<dbReference type="InterPro" id="IPR005814">
    <property type="entry name" value="Aminotrans_3"/>
</dbReference>
<evidence type="ECO:0000256" key="2">
    <source>
        <dbReference type="ARBA" id="ARBA00022571"/>
    </source>
</evidence>
<dbReference type="Proteomes" id="UP001174314">
    <property type="component" value="Chromosome"/>
</dbReference>
<dbReference type="AlphaFoldDB" id="A0AAU0Q134"/>
<dbReference type="InterPro" id="IPR015422">
    <property type="entry name" value="PyrdxlP-dep_Trfase_small"/>
</dbReference>
<protein>
    <submittedName>
        <fullName evidence="7">Acetylornithine transaminase</fullName>
        <ecNumber evidence="7">2.6.1.11</ecNumber>
    </submittedName>
</protein>
<keyword evidence="5 6" id="KW-0663">Pyridoxal phosphate</keyword>
<dbReference type="InterPro" id="IPR015424">
    <property type="entry name" value="PyrdxlP-dep_Trfase"/>
</dbReference>
<dbReference type="PANTHER" id="PTHR11986">
    <property type="entry name" value="AMINOTRANSFERASE CLASS III"/>
    <property type="match status" value="1"/>
</dbReference>
<dbReference type="Pfam" id="PF00202">
    <property type="entry name" value="Aminotran_3"/>
    <property type="match status" value="1"/>
</dbReference>
<evidence type="ECO:0000256" key="6">
    <source>
        <dbReference type="RuleBase" id="RU003560"/>
    </source>
</evidence>
<name>A0AAU0Q134_9CORY</name>
<comment type="similarity">
    <text evidence="6">Belongs to the class-III pyridoxal-phosphate-dependent aminotransferase family.</text>
</comment>
<dbReference type="InterPro" id="IPR015421">
    <property type="entry name" value="PyrdxlP-dep_Trfase_major"/>
</dbReference>
<accession>A0AAU0Q134</accession>
<organism evidence="7 8">
    <name type="scientific">Corynebacterium pseudokroppenstedtii</name>
    <dbReference type="NCBI Taxonomy" id="2804917"/>
    <lineage>
        <taxon>Bacteria</taxon>
        <taxon>Bacillati</taxon>
        <taxon>Actinomycetota</taxon>
        <taxon>Actinomycetes</taxon>
        <taxon>Mycobacteriales</taxon>
        <taxon>Corynebacteriaceae</taxon>
        <taxon>Corynebacterium</taxon>
    </lineage>
</organism>
<proteinExistence type="inferred from homology"/>
<dbReference type="NCBIfam" id="NF002874">
    <property type="entry name" value="PRK03244.1"/>
    <property type="match status" value="1"/>
</dbReference>
<comment type="cofactor">
    <cofactor evidence="1">
        <name>pyridoxal 5'-phosphate</name>
        <dbReference type="ChEBI" id="CHEBI:597326"/>
    </cofactor>
</comment>
<evidence type="ECO:0000313" key="8">
    <source>
        <dbReference type="Proteomes" id="UP001174314"/>
    </source>
</evidence>
<evidence type="ECO:0000256" key="4">
    <source>
        <dbReference type="ARBA" id="ARBA00022679"/>
    </source>
</evidence>
<dbReference type="InterPro" id="IPR049704">
    <property type="entry name" value="Aminotrans_3_PPA_site"/>
</dbReference>
<dbReference type="PANTHER" id="PTHR11986:SF79">
    <property type="entry name" value="ACETYLORNITHINE AMINOTRANSFERASE, MITOCHONDRIAL"/>
    <property type="match status" value="1"/>
</dbReference>
<evidence type="ECO:0000256" key="1">
    <source>
        <dbReference type="ARBA" id="ARBA00001933"/>
    </source>
</evidence>
<dbReference type="EMBL" id="CP137757">
    <property type="protein sequence ID" value="WPF25798.1"/>
    <property type="molecule type" value="Genomic_DNA"/>
</dbReference>
<dbReference type="CDD" id="cd00610">
    <property type="entry name" value="OAT_like"/>
    <property type="match status" value="1"/>
</dbReference>
<dbReference type="GO" id="GO:0006526">
    <property type="term" value="P:L-arginine biosynthetic process"/>
    <property type="evidence" value="ECO:0007669"/>
    <property type="project" value="UniProtKB-KW"/>
</dbReference>
<evidence type="ECO:0000256" key="5">
    <source>
        <dbReference type="ARBA" id="ARBA00022898"/>
    </source>
</evidence>
<evidence type="ECO:0000313" key="7">
    <source>
        <dbReference type="EMBL" id="WPF25798.1"/>
    </source>
</evidence>
<sequence>MNTPVEVDGSHPEKSWKDRWSSTMMNNYGEPPLQLISGHGARVKDSRGKEYVDFLAGIAVNSLGYGNEEVAKAVATQASSLTHTSNLFSNRPSLLLAEKLKERLWEGRRDENGHDADSDRTMSTTRVAFCNSGTEANEMAFKLARLTGKRRVLAALNGFHGRTMGSLAMTGQPAKRDIFAPLPGGVEFFHYNDTSYLEKLVEIQPDEVAAIIVEPIQGETGVIPASRDFLRDIRRIADRVGALMMCDEVQTGNGRTGDYFAFQDAGIIPDVVTTAKGLSAGLPIGACVATGRASSFFTPGAHGSTFAGNPVAASAGLVVQQYCDDGLVGHVRSIGSRLRTALSSLPHVVQVRGRGLMLGVVLDSPIAKEVVSDARDRGVILNAPAESVLRITPPLVLTDEECDEGVSRLKESLGSVVRDQ</sequence>
<keyword evidence="2" id="KW-0055">Arginine biosynthesis</keyword>
<dbReference type="EC" id="2.6.1.11" evidence="7"/>
<evidence type="ECO:0000256" key="3">
    <source>
        <dbReference type="ARBA" id="ARBA00022576"/>
    </source>
</evidence>
<dbReference type="PROSITE" id="PS00600">
    <property type="entry name" value="AA_TRANSFER_CLASS_3"/>
    <property type="match status" value="1"/>
</dbReference>
<dbReference type="GO" id="GO:0042802">
    <property type="term" value="F:identical protein binding"/>
    <property type="evidence" value="ECO:0007669"/>
    <property type="project" value="TreeGrafter"/>
</dbReference>
<dbReference type="Gene3D" id="3.40.640.10">
    <property type="entry name" value="Type I PLP-dependent aspartate aminotransferase-like (Major domain)"/>
    <property type="match status" value="1"/>
</dbReference>
<gene>
    <name evidence="7" type="ORF">Q0N40_04505</name>
</gene>
<dbReference type="Gene3D" id="3.90.1150.10">
    <property type="entry name" value="Aspartate Aminotransferase, domain 1"/>
    <property type="match status" value="1"/>
</dbReference>
<keyword evidence="3 7" id="KW-0032">Aminotransferase</keyword>
<dbReference type="FunFam" id="3.40.640.10:FF:000004">
    <property type="entry name" value="Acetylornithine aminotransferase"/>
    <property type="match status" value="1"/>
</dbReference>
<keyword evidence="4 7" id="KW-0808">Transferase</keyword>